<evidence type="ECO:0000313" key="1">
    <source>
        <dbReference type="EMBL" id="ESK84020.1"/>
    </source>
</evidence>
<gene>
    <name evidence="1" type="ORF">Moror_11523</name>
</gene>
<dbReference type="Proteomes" id="UP000017559">
    <property type="component" value="Unassembled WGS sequence"/>
</dbReference>
<evidence type="ECO:0008006" key="3">
    <source>
        <dbReference type="Google" id="ProtNLM"/>
    </source>
</evidence>
<accession>V2WUY1</accession>
<organism evidence="1 2">
    <name type="scientific">Moniliophthora roreri (strain MCA 2997)</name>
    <name type="common">Cocoa frosty pod rot fungus</name>
    <name type="synonym">Crinipellis roreri</name>
    <dbReference type="NCBI Taxonomy" id="1381753"/>
    <lineage>
        <taxon>Eukaryota</taxon>
        <taxon>Fungi</taxon>
        <taxon>Dikarya</taxon>
        <taxon>Basidiomycota</taxon>
        <taxon>Agaricomycotina</taxon>
        <taxon>Agaricomycetes</taxon>
        <taxon>Agaricomycetidae</taxon>
        <taxon>Agaricales</taxon>
        <taxon>Marasmiineae</taxon>
        <taxon>Marasmiaceae</taxon>
        <taxon>Moniliophthora</taxon>
    </lineage>
</organism>
<comment type="caution">
    <text evidence="1">The sequence shown here is derived from an EMBL/GenBank/DDBJ whole genome shotgun (WGS) entry which is preliminary data.</text>
</comment>
<dbReference type="EMBL" id="AWSO01001383">
    <property type="protein sequence ID" value="ESK84020.1"/>
    <property type="molecule type" value="Genomic_DNA"/>
</dbReference>
<dbReference type="AlphaFoldDB" id="V2WUY1"/>
<proteinExistence type="predicted"/>
<name>V2WUY1_MONRO</name>
<dbReference type="SUPFAM" id="SSF52047">
    <property type="entry name" value="RNI-like"/>
    <property type="match status" value="1"/>
</dbReference>
<dbReference type="KEGG" id="mrr:Moror_11523"/>
<sequence>MFAIIDHLHDHPEIIRKLSLICRSLVPTTRRYGFRRITIRSWHHLESLLRLCESNLETLTHANVKEVAFLNLHALYNGWPSKKFVKMFGGSIHTLRMEGNGYEWERAPREAMGAMLSEFGGLVKRLEIAHFHFASRTSLARVFRSFEGLQSLETAECFLTDWGAQNRDPEQIDMTQITELTLDVNNDRLYPNMLDNCSFRALKSLRVRSSHLMKNYMTFHLGDTQIKRILREAGENLHELDVDVKFVKKSHAGITAQDVVRLQERYIIEALNLAKNTNLRRLRLAIRFGDNNLFENPTNYLLPILEHLAGTAGQGLHALDLSYVILEHPEMDWNALDEILQHPFFSELKEVRCGGVVCCFSERDCVNGDYSRPSETSEPGRRARDAIEMLKLHLPRCKERGVLLSVGVTYRLLSLFTPVEITRKQVGSKKRKKLEFALKVWKWGKGKLASL</sequence>
<evidence type="ECO:0000313" key="2">
    <source>
        <dbReference type="Proteomes" id="UP000017559"/>
    </source>
</evidence>
<dbReference type="OrthoDB" id="2788229at2759"/>
<keyword evidence="2" id="KW-1185">Reference proteome</keyword>
<dbReference type="Gene3D" id="3.80.10.10">
    <property type="entry name" value="Ribonuclease Inhibitor"/>
    <property type="match status" value="1"/>
</dbReference>
<dbReference type="InterPro" id="IPR032675">
    <property type="entry name" value="LRR_dom_sf"/>
</dbReference>
<reference evidence="1 2" key="1">
    <citation type="journal article" date="2014" name="BMC Genomics">
        <title>Genome and secretome analysis of the hemibiotrophic fungal pathogen, Moniliophthora roreri, which causes frosty pod rot disease of cacao: mechanisms of the biotrophic and necrotrophic phases.</title>
        <authorList>
            <person name="Meinhardt L.W."/>
            <person name="Costa G.G.L."/>
            <person name="Thomazella D.P.T."/>
            <person name="Teixeira P.J.P.L."/>
            <person name="Carazzolle M.F."/>
            <person name="Schuster S.C."/>
            <person name="Carlson J.E."/>
            <person name="Guiltinan M.J."/>
            <person name="Mieczkowski P."/>
            <person name="Farmer A."/>
            <person name="Ramaraj T."/>
            <person name="Crozier J."/>
            <person name="Davis R.E."/>
            <person name="Shao J."/>
            <person name="Melnick R.L."/>
            <person name="Pereira G.A.G."/>
            <person name="Bailey B.A."/>
        </authorList>
    </citation>
    <scope>NUCLEOTIDE SEQUENCE [LARGE SCALE GENOMIC DNA]</scope>
    <source>
        <strain evidence="1 2">MCA 2997</strain>
    </source>
</reference>
<protein>
    <recommendedName>
        <fullName evidence="3">F-box domain-containing protein</fullName>
    </recommendedName>
</protein>
<dbReference type="HOGENOM" id="CLU_036316_2_0_1"/>